<accession>A0ABN8ISJ6</accession>
<organism evidence="3 4">
    <name type="scientific">Iphiclides podalirius</name>
    <name type="common">scarce swallowtail</name>
    <dbReference type="NCBI Taxonomy" id="110791"/>
    <lineage>
        <taxon>Eukaryota</taxon>
        <taxon>Metazoa</taxon>
        <taxon>Ecdysozoa</taxon>
        <taxon>Arthropoda</taxon>
        <taxon>Hexapoda</taxon>
        <taxon>Insecta</taxon>
        <taxon>Pterygota</taxon>
        <taxon>Neoptera</taxon>
        <taxon>Endopterygota</taxon>
        <taxon>Lepidoptera</taxon>
        <taxon>Glossata</taxon>
        <taxon>Ditrysia</taxon>
        <taxon>Papilionoidea</taxon>
        <taxon>Papilionidae</taxon>
        <taxon>Papilioninae</taxon>
        <taxon>Iphiclides</taxon>
    </lineage>
</organism>
<feature type="compositionally biased region" description="Polar residues" evidence="1">
    <location>
        <begin position="109"/>
        <end position="120"/>
    </location>
</feature>
<protein>
    <submittedName>
        <fullName evidence="3">Uncharacterized protein</fullName>
    </submittedName>
</protein>
<gene>
    <name evidence="3" type="ORF">IPOD504_LOCUS13039</name>
</gene>
<reference evidence="3" key="1">
    <citation type="submission" date="2022-03" db="EMBL/GenBank/DDBJ databases">
        <authorList>
            <person name="Martin H S."/>
        </authorList>
    </citation>
    <scope>NUCLEOTIDE SEQUENCE</scope>
</reference>
<dbReference type="Proteomes" id="UP000837857">
    <property type="component" value="Chromosome 30"/>
</dbReference>
<evidence type="ECO:0000256" key="2">
    <source>
        <dbReference type="SAM" id="SignalP"/>
    </source>
</evidence>
<proteinExistence type="predicted"/>
<feature type="signal peptide" evidence="2">
    <location>
        <begin position="1"/>
        <end position="20"/>
    </location>
</feature>
<evidence type="ECO:0000256" key="1">
    <source>
        <dbReference type="SAM" id="MobiDB-lite"/>
    </source>
</evidence>
<dbReference type="EMBL" id="OW152842">
    <property type="protein sequence ID" value="CAH2065108.1"/>
    <property type="molecule type" value="Genomic_DNA"/>
</dbReference>
<sequence>MKAAMFLLISAALHLSPIRSTKSSTRPMEARIKSLKEKLRAEIERKGNPNYSVSYDGDYSEEVDGQRDFWLDPIVSRERKRHRHKRPASVAAVNETVKPPAKTKRRQKVTTCKGHNTRSPLRTEHKEQKTTAKSRLYMINPLDIFYRRDLDQDVEWKWAHCQDMITPYLTGIKKEPEAVKKVTVRDPLATRLFHLLSVNTTDYTKEDIFSVLYQISKLQLRLFQWDVMPMRLLLNTLTKGHVHTFRNLKRGMKALFEKWRLALDNTTNILQSTRIVRPPCTVTSRYSGSTKSQKVSWMIKDWTAKSTTPCIYRDGCDERK</sequence>
<keyword evidence="4" id="KW-1185">Reference proteome</keyword>
<name>A0ABN8ISJ6_9NEOP</name>
<evidence type="ECO:0000313" key="3">
    <source>
        <dbReference type="EMBL" id="CAH2065108.1"/>
    </source>
</evidence>
<feature type="non-terminal residue" evidence="3">
    <location>
        <position position="1"/>
    </location>
</feature>
<keyword evidence="2" id="KW-0732">Signal</keyword>
<evidence type="ECO:0000313" key="4">
    <source>
        <dbReference type="Proteomes" id="UP000837857"/>
    </source>
</evidence>
<feature type="chain" id="PRO_5046100464" evidence="2">
    <location>
        <begin position="21"/>
        <end position="320"/>
    </location>
</feature>
<feature type="region of interest" description="Disordered" evidence="1">
    <location>
        <begin position="80"/>
        <end position="129"/>
    </location>
</feature>